<keyword evidence="23" id="KW-1185">Reference proteome</keyword>
<feature type="region of interest" description="Disordered" evidence="18">
    <location>
        <begin position="2340"/>
        <end position="2381"/>
    </location>
</feature>
<dbReference type="Pfam" id="PF17919">
    <property type="entry name" value="RT_RNaseH_2"/>
    <property type="match status" value="1"/>
</dbReference>
<dbReference type="Pfam" id="PF24626">
    <property type="entry name" value="SH3_Tf2-1"/>
    <property type="match status" value="1"/>
</dbReference>
<evidence type="ECO:0000256" key="12">
    <source>
        <dbReference type="ARBA" id="ARBA00022908"/>
    </source>
</evidence>
<dbReference type="GO" id="GO:0046872">
    <property type="term" value="F:metal ion binding"/>
    <property type="evidence" value="ECO:0007669"/>
    <property type="project" value="UniProtKB-KW"/>
</dbReference>
<feature type="compositionally biased region" description="Basic and acidic residues" evidence="18">
    <location>
        <begin position="702"/>
        <end position="720"/>
    </location>
</feature>
<keyword evidence="7" id="KW-0064">Aspartyl protease</keyword>
<feature type="region of interest" description="Disordered" evidence="18">
    <location>
        <begin position="1288"/>
        <end position="1307"/>
    </location>
</feature>
<evidence type="ECO:0000256" key="9">
    <source>
        <dbReference type="ARBA" id="ARBA00022801"/>
    </source>
</evidence>
<feature type="compositionally biased region" description="Basic and acidic residues" evidence="18">
    <location>
        <begin position="736"/>
        <end position="745"/>
    </location>
</feature>
<evidence type="ECO:0000313" key="23">
    <source>
        <dbReference type="Proteomes" id="UP000076154"/>
    </source>
</evidence>
<dbReference type="GO" id="GO:0004519">
    <property type="term" value="F:endonuclease activity"/>
    <property type="evidence" value="ECO:0007669"/>
    <property type="project" value="UniProtKB-KW"/>
</dbReference>
<evidence type="ECO:0000256" key="14">
    <source>
        <dbReference type="ARBA" id="ARBA00022932"/>
    </source>
</evidence>
<keyword evidence="2" id="KW-0645">Protease</keyword>
<dbReference type="STRING" id="39966.A0A369K5U7"/>
<dbReference type="FunFam" id="3.10.10.10:FF:000007">
    <property type="entry name" value="Retrovirus-related Pol polyprotein from transposon 17.6-like Protein"/>
    <property type="match status" value="1"/>
</dbReference>
<feature type="compositionally biased region" description="Basic and acidic residues" evidence="18">
    <location>
        <begin position="755"/>
        <end position="829"/>
    </location>
</feature>
<dbReference type="InterPro" id="IPR036397">
    <property type="entry name" value="RNaseH_sf"/>
</dbReference>
<dbReference type="CDD" id="cd01647">
    <property type="entry name" value="RT_LTR"/>
    <property type="match status" value="1"/>
</dbReference>
<dbReference type="Pfam" id="PF00078">
    <property type="entry name" value="RVT_1"/>
    <property type="match status" value="1"/>
</dbReference>
<dbReference type="PANTHER" id="PTHR37984:SF5">
    <property type="entry name" value="PROTEIN NYNRIN-LIKE"/>
    <property type="match status" value="1"/>
</dbReference>
<dbReference type="CDD" id="cd00303">
    <property type="entry name" value="retropepsin_like"/>
    <property type="match status" value="1"/>
</dbReference>
<dbReference type="InterPro" id="IPR000953">
    <property type="entry name" value="Chromo/chromo_shadow_dom"/>
</dbReference>
<keyword evidence="8" id="KW-0255">Endonuclease</keyword>
<evidence type="ECO:0000259" key="21">
    <source>
        <dbReference type="PROSITE" id="PS50994"/>
    </source>
</evidence>
<dbReference type="EC" id="2.7.7.49" evidence="1"/>
<keyword evidence="11" id="KW-0694">RNA-binding</keyword>
<comment type="caution">
    <text evidence="22">The sequence shown here is derived from an EMBL/GenBank/DDBJ whole genome shotgun (WGS) entry which is preliminary data.</text>
</comment>
<dbReference type="Gene3D" id="3.10.10.10">
    <property type="entry name" value="HIV Type 1 Reverse Transcriptase, subunit A, domain 1"/>
    <property type="match status" value="1"/>
</dbReference>
<feature type="region of interest" description="Disordered" evidence="18">
    <location>
        <begin position="259"/>
        <end position="329"/>
    </location>
</feature>
<dbReference type="Gene3D" id="2.40.50.40">
    <property type="match status" value="1"/>
</dbReference>
<dbReference type="GO" id="GO:0015074">
    <property type="term" value="P:DNA integration"/>
    <property type="evidence" value="ECO:0007669"/>
    <property type="project" value="UniProtKB-KW"/>
</dbReference>
<keyword evidence="10" id="KW-0460">Magnesium</keyword>
<evidence type="ECO:0000259" key="20">
    <source>
        <dbReference type="PROSITE" id="PS50878"/>
    </source>
</evidence>
<keyword evidence="15" id="KW-0238">DNA-binding</keyword>
<evidence type="ECO:0000256" key="11">
    <source>
        <dbReference type="ARBA" id="ARBA00022884"/>
    </source>
</evidence>
<keyword evidence="14" id="KW-0239">DNA-directed DNA polymerase</keyword>
<dbReference type="InterPro" id="IPR041588">
    <property type="entry name" value="Integrase_H2C2"/>
</dbReference>
<evidence type="ECO:0000313" key="22">
    <source>
        <dbReference type="EMBL" id="RDB29278.1"/>
    </source>
</evidence>
<feature type="compositionally biased region" description="Basic and acidic residues" evidence="18">
    <location>
        <begin position="272"/>
        <end position="288"/>
    </location>
</feature>
<evidence type="ECO:0000256" key="15">
    <source>
        <dbReference type="ARBA" id="ARBA00023125"/>
    </source>
</evidence>
<dbReference type="Gene3D" id="3.30.420.10">
    <property type="entry name" value="Ribonuclease H-like superfamily/Ribonuclease H"/>
    <property type="match status" value="1"/>
</dbReference>
<dbReference type="InterPro" id="IPR050951">
    <property type="entry name" value="Retrovirus_Pol_polyprotein"/>
</dbReference>
<feature type="region of interest" description="Disordered" evidence="18">
    <location>
        <begin position="1251"/>
        <end position="1280"/>
    </location>
</feature>
<dbReference type="GO" id="GO:0005634">
    <property type="term" value="C:nucleus"/>
    <property type="evidence" value="ECO:0007669"/>
    <property type="project" value="UniProtKB-ARBA"/>
</dbReference>
<dbReference type="InterPro" id="IPR041373">
    <property type="entry name" value="RT_RNaseH"/>
</dbReference>
<feature type="domain" description="Chromo" evidence="19">
    <location>
        <begin position="2841"/>
        <end position="2896"/>
    </location>
</feature>
<keyword evidence="5" id="KW-0540">Nuclease</keyword>
<dbReference type="FunFam" id="3.30.70.270:FF:000023">
    <property type="entry name" value="Pol"/>
    <property type="match status" value="1"/>
</dbReference>
<keyword evidence="6" id="KW-0479">Metal-binding</keyword>
<dbReference type="GO" id="GO:0006338">
    <property type="term" value="P:chromatin remodeling"/>
    <property type="evidence" value="ECO:0007669"/>
    <property type="project" value="UniProtKB-ARBA"/>
</dbReference>
<dbReference type="InterPro" id="IPR043502">
    <property type="entry name" value="DNA/RNA_pol_sf"/>
</dbReference>
<dbReference type="Gene3D" id="3.30.70.270">
    <property type="match status" value="2"/>
</dbReference>
<evidence type="ECO:0000256" key="4">
    <source>
        <dbReference type="ARBA" id="ARBA00022695"/>
    </source>
</evidence>
<feature type="region of interest" description="Disordered" evidence="18">
    <location>
        <begin position="1089"/>
        <end position="1119"/>
    </location>
</feature>
<dbReference type="FunFam" id="1.10.340.70:FF:000001">
    <property type="entry name" value="Retrovirus-related Pol polyprotein from transposon gypsy-like Protein"/>
    <property type="match status" value="1"/>
</dbReference>
<dbReference type="PROSITE" id="PS50878">
    <property type="entry name" value="RT_POL"/>
    <property type="match status" value="1"/>
</dbReference>
<evidence type="ECO:0000259" key="19">
    <source>
        <dbReference type="PROSITE" id="PS50013"/>
    </source>
</evidence>
<feature type="region of interest" description="Disordered" evidence="18">
    <location>
        <begin position="1346"/>
        <end position="1374"/>
    </location>
</feature>
<keyword evidence="9" id="KW-0378">Hydrolase</keyword>
<evidence type="ECO:0000256" key="17">
    <source>
        <dbReference type="ARBA" id="ARBA00023268"/>
    </source>
</evidence>
<feature type="region of interest" description="Disordered" evidence="18">
    <location>
        <begin position="1714"/>
        <end position="1749"/>
    </location>
</feature>
<evidence type="ECO:0000256" key="10">
    <source>
        <dbReference type="ARBA" id="ARBA00022842"/>
    </source>
</evidence>
<dbReference type="CDD" id="cd00024">
    <property type="entry name" value="CD_CSD"/>
    <property type="match status" value="1"/>
</dbReference>
<dbReference type="Gene3D" id="1.10.340.70">
    <property type="match status" value="1"/>
</dbReference>
<dbReference type="InterPro" id="IPR000477">
    <property type="entry name" value="RT_dom"/>
</dbReference>
<dbReference type="InterPro" id="IPR056924">
    <property type="entry name" value="SH3_Tf2-1"/>
</dbReference>
<dbReference type="InParanoid" id="A0A369K5U7"/>
<feature type="region of interest" description="Disordered" evidence="18">
    <location>
        <begin position="116"/>
        <end position="144"/>
    </location>
</feature>
<keyword evidence="13" id="KW-0695">RNA-directed DNA polymerase</keyword>
<feature type="compositionally biased region" description="Basic residues" evidence="18">
    <location>
        <begin position="849"/>
        <end position="864"/>
    </location>
</feature>
<dbReference type="CDD" id="cd09274">
    <property type="entry name" value="RNase_HI_RT_Ty3"/>
    <property type="match status" value="1"/>
</dbReference>
<dbReference type="SUPFAM" id="SSF54160">
    <property type="entry name" value="Chromo domain-like"/>
    <property type="match status" value="1"/>
</dbReference>
<feature type="compositionally biased region" description="Polar residues" evidence="18">
    <location>
        <begin position="1101"/>
        <end position="1110"/>
    </location>
</feature>
<evidence type="ECO:0000256" key="13">
    <source>
        <dbReference type="ARBA" id="ARBA00022918"/>
    </source>
</evidence>
<feature type="compositionally biased region" description="Basic and acidic residues" evidence="18">
    <location>
        <begin position="1728"/>
        <end position="1742"/>
    </location>
</feature>
<dbReference type="Pfam" id="PF17917">
    <property type="entry name" value="RT_RNaseH"/>
    <property type="match status" value="1"/>
</dbReference>
<dbReference type="GO" id="GO:0006508">
    <property type="term" value="P:proteolysis"/>
    <property type="evidence" value="ECO:0007669"/>
    <property type="project" value="UniProtKB-KW"/>
</dbReference>
<reference evidence="22" key="1">
    <citation type="submission" date="2018-04" db="EMBL/GenBank/DDBJ databases">
        <title>Whole genome sequencing of Hypsizygus marmoreus.</title>
        <authorList>
            <person name="Choi I.-G."/>
            <person name="Min B."/>
            <person name="Kim J.-G."/>
            <person name="Kim S."/>
            <person name="Oh Y.-L."/>
            <person name="Kong W.-S."/>
            <person name="Park H."/>
            <person name="Jeong J."/>
            <person name="Song E.-S."/>
        </authorList>
    </citation>
    <scope>NUCLEOTIDE SEQUENCE [LARGE SCALE GENOMIC DNA]</scope>
    <source>
        <strain evidence="22">51987-8</strain>
    </source>
</reference>
<accession>A0A369K5U7</accession>
<dbReference type="SMART" id="SM00298">
    <property type="entry name" value="CHROMO"/>
    <property type="match status" value="1"/>
</dbReference>
<dbReference type="GO" id="GO:0003677">
    <property type="term" value="F:DNA binding"/>
    <property type="evidence" value="ECO:0007669"/>
    <property type="project" value="UniProtKB-KW"/>
</dbReference>
<feature type="domain" description="Reverse transcriptase" evidence="20">
    <location>
        <begin position="1832"/>
        <end position="2047"/>
    </location>
</feature>
<dbReference type="GO" id="GO:0006310">
    <property type="term" value="P:DNA recombination"/>
    <property type="evidence" value="ECO:0007669"/>
    <property type="project" value="UniProtKB-KW"/>
</dbReference>
<dbReference type="InterPro" id="IPR041577">
    <property type="entry name" value="RT_RNaseH_2"/>
</dbReference>
<organism evidence="22 23">
    <name type="scientific">Hypsizygus marmoreus</name>
    <name type="common">White beech mushroom</name>
    <name type="synonym">Agaricus marmoreus</name>
    <dbReference type="NCBI Taxonomy" id="39966"/>
    <lineage>
        <taxon>Eukaryota</taxon>
        <taxon>Fungi</taxon>
        <taxon>Dikarya</taxon>
        <taxon>Basidiomycota</taxon>
        <taxon>Agaricomycotina</taxon>
        <taxon>Agaricomycetes</taxon>
        <taxon>Agaricomycetidae</taxon>
        <taxon>Agaricales</taxon>
        <taxon>Tricholomatineae</taxon>
        <taxon>Lyophyllaceae</taxon>
        <taxon>Hypsizygus</taxon>
    </lineage>
</organism>
<feature type="domain" description="Integrase catalytic" evidence="21">
    <location>
        <begin position="2526"/>
        <end position="2685"/>
    </location>
</feature>
<dbReference type="InterPro" id="IPR001584">
    <property type="entry name" value="Integrase_cat-core"/>
</dbReference>
<dbReference type="Proteomes" id="UP000076154">
    <property type="component" value="Unassembled WGS sequence"/>
</dbReference>
<evidence type="ECO:0000256" key="18">
    <source>
        <dbReference type="SAM" id="MobiDB-lite"/>
    </source>
</evidence>
<feature type="compositionally biased region" description="Basic and acidic residues" evidence="18">
    <location>
        <begin position="627"/>
        <end position="658"/>
    </location>
</feature>
<dbReference type="PANTHER" id="PTHR37984">
    <property type="entry name" value="PROTEIN CBG26694"/>
    <property type="match status" value="1"/>
</dbReference>
<name>A0A369K5U7_HYPMA</name>
<keyword evidence="12" id="KW-0229">DNA integration</keyword>
<dbReference type="InterPro" id="IPR043128">
    <property type="entry name" value="Rev_trsase/Diguanyl_cyclase"/>
</dbReference>
<proteinExistence type="predicted"/>
<gene>
    <name evidence="22" type="ORF">Hypma_014871</name>
</gene>
<evidence type="ECO:0000256" key="5">
    <source>
        <dbReference type="ARBA" id="ARBA00022722"/>
    </source>
</evidence>
<keyword evidence="16" id="KW-0233">DNA recombination</keyword>
<evidence type="ECO:0000256" key="2">
    <source>
        <dbReference type="ARBA" id="ARBA00022670"/>
    </source>
</evidence>
<keyword evidence="17" id="KW-0511">Multifunctional enzyme</keyword>
<feature type="compositionally biased region" description="Low complexity" evidence="18">
    <location>
        <begin position="262"/>
        <end position="271"/>
    </location>
</feature>
<dbReference type="PROSITE" id="PS50013">
    <property type="entry name" value="CHROMO_2"/>
    <property type="match status" value="1"/>
</dbReference>
<dbReference type="InterPro" id="IPR021109">
    <property type="entry name" value="Peptidase_aspartic_dom_sf"/>
</dbReference>
<protein>
    <recommendedName>
        <fullName evidence="1">RNA-directed DNA polymerase</fullName>
        <ecNumber evidence="1">2.7.7.49</ecNumber>
    </recommendedName>
</protein>
<dbReference type="InterPro" id="IPR012337">
    <property type="entry name" value="RNaseH-like_sf"/>
</dbReference>
<keyword evidence="4" id="KW-0548">Nucleotidyltransferase</keyword>
<evidence type="ECO:0000256" key="6">
    <source>
        <dbReference type="ARBA" id="ARBA00022723"/>
    </source>
</evidence>
<dbReference type="Pfam" id="PF00385">
    <property type="entry name" value="Chromo"/>
    <property type="match status" value="1"/>
</dbReference>
<dbReference type="SUPFAM" id="SSF56672">
    <property type="entry name" value="DNA/RNA polymerases"/>
    <property type="match status" value="1"/>
</dbReference>
<dbReference type="EMBL" id="LUEZ02000010">
    <property type="protein sequence ID" value="RDB29278.1"/>
    <property type="molecule type" value="Genomic_DNA"/>
</dbReference>
<dbReference type="PROSITE" id="PS50994">
    <property type="entry name" value="INTEGRASE"/>
    <property type="match status" value="1"/>
</dbReference>
<dbReference type="GO" id="GO:0003723">
    <property type="term" value="F:RNA binding"/>
    <property type="evidence" value="ECO:0007669"/>
    <property type="project" value="UniProtKB-KW"/>
</dbReference>
<dbReference type="InterPro" id="IPR016197">
    <property type="entry name" value="Chromo-like_dom_sf"/>
</dbReference>
<dbReference type="Gene3D" id="2.40.70.10">
    <property type="entry name" value="Acid Proteases"/>
    <property type="match status" value="1"/>
</dbReference>
<evidence type="ECO:0000256" key="7">
    <source>
        <dbReference type="ARBA" id="ARBA00022750"/>
    </source>
</evidence>
<dbReference type="GO" id="GO:0003964">
    <property type="term" value="F:RNA-directed DNA polymerase activity"/>
    <property type="evidence" value="ECO:0007669"/>
    <property type="project" value="UniProtKB-KW"/>
</dbReference>
<dbReference type="GO" id="GO:0003887">
    <property type="term" value="F:DNA-directed DNA polymerase activity"/>
    <property type="evidence" value="ECO:0007669"/>
    <property type="project" value="UniProtKB-KW"/>
</dbReference>
<dbReference type="GO" id="GO:0004190">
    <property type="term" value="F:aspartic-type endopeptidase activity"/>
    <property type="evidence" value="ECO:0007669"/>
    <property type="project" value="UniProtKB-KW"/>
</dbReference>
<evidence type="ECO:0000256" key="1">
    <source>
        <dbReference type="ARBA" id="ARBA00012493"/>
    </source>
</evidence>
<feature type="compositionally biased region" description="Polar residues" evidence="18">
    <location>
        <begin position="289"/>
        <end position="306"/>
    </location>
</feature>
<dbReference type="InterPro" id="IPR023780">
    <property type="entry name" value="Chromo_domain"/>
</dbReference>
<dbReference type="Pfam" id="PF17921">
    <property type="entry name" value="Integrase_H2C2"/>
    <property type="match status" value="1"/>
</dbReference>
<dbReference type="SUPFAM" id="SSF53098">
    <property type="entry name" value="Ribonuclease H-like"/>
    <property type="match status" value="1"/>
</dbReference>
<dbReference type="OrthoDB" id="3061185at2759"/>
<evidence type="ECO:0000256" key="3">
    <source>
        <dbReference type="ARBA" id="ARBA00022679"/>
    </source>
</evidence>
<feature type="region of interest" description="Disordered" evidence="18">
    <location>
        <begin position="626"/>
        <end position="882"/>
    </location>
</feature>
<keyword evidence="3" id="KW-0808">Transferase</keyword>
<evidence type="ECO:0000256" key="8">
    <source>
        <dbReference type="ARBA" id="ARBA00022759"/>
    </source>
</evidence>
<sequence>MAADLAALPQAFNMRVPMPTPGTQTAPTFAGRRVSDFLDSLEQCADQAGVAHTVLPTYVPVTADVAFVVSSNIRLFGGIPESLRKRIRKRFPAANQTQDTVPTIALQLGWLRAESTKKTSTSNRRRGRGRGNWLDDSDSEEDVELPKIPKKKAFRLRTLSERLEVVEDSAKRQELRESLHTKSAVRRSPGFRSLPNLPTNQKYLCASHGTASKVDTVGRTYITLADTTTLYPSDSTLSSLPDLSDVHIPFHPKPIVSNQLKSRIPIRSRSVSPDKGKTTTLDKTKPDDQTSTLRSPGKTRLSSLAQINKRKFPPAPPKARSKKPDFGFITPKPIAEFTTSSFRAGGIFGRSSQSPIDSLFGFKRTTSMAKTHTSTGEVPEDIQQIPDNPIDPEVTKESSIEELWNQFNAEDEEIGSTATRVQMYSNKMTLEIQDIEDRGNHLNRYVPRFAIVNRLLQPLDITVTQLQFFLDKLSELSSRKTTFKVDPFEMFIHSLKGASSVDELHAAWVGLQKRIVLSIRNIKKYESEVRDSDILNSPTSTNPDLYNPLEFTRGPQARLNYILGTVPHHREDFTDSVANAMRDTKEDKVALPAPSLLLRSFPERPWERDPRVVRYSSRGNRMEVLPDDWRESQGLPKRETSEERRSKRPKEPERKDVPPEPPLNRGYDLPHDPSHPAGPSIQTFSPMMGPKVSFKASTDFFDDTKKGHRDPPPHQKEEHANVLFGAATPSSRRKDHNPSDWDWYHNGKGKHKGKGRADGRDWRVQDERTDRPSYDRESTNERNRRSEDEAPHKDKKRDPDKKPFLPGGRHDKDMNEDKRSYSDHRKAFEPEPDPDPSSSDDNSSDSENHHRRHDSQPKRQHRRSNDRQNGSDSSARDAPYGSVIPTIKADLKTDDLPTWDGKSYSAVQYFSDIQELAEMGGHLPEALGYWLWTKLKPNSDVRRWFTLLDHKTKTWAKSHYRNYLTTIKDSYLGRSWQLDINHEFNSQSFRQQGHEYESPRGFIQRRILYTRMLATADDGGPEEVRIAMLRAPLSWHSIIQASSIQRTVDLYSTISNNEKALIQASRVTAANVVTTDNLVSMLRRVGVNVDQSKRPAPPQGSRPNTFTPSKTAHAIDHSSEDVVEIPTPDELPKKLETIDEYEGGDALLSNVYQTFTKRQRDPPPDGYPFPKNDHVTTKLSRLPPSPCKVCGSEKHWDKECPDWDTYLSSQKRSAKWVTATDEHNDLDVQYSSAYGVLRDFRVTKALQMLGTSSNNPSGFESAAPGPPSQENEDQECKTDTGALARAKPLQAHQEHNSQSQFSAKLYPNPRKATIEEIDDEYWANEGRMPTARVHIIESDDDSELYETISGSAPDEPSNALNDEDEPSHAFNSERRFTLPKHDFKRYPETYENWIPNPDGPIIHLPKKRVTALGRSALGMSVLSMKGWVGSLYNQRVDLRLDSGADITLISEDFYKSLKSPPPIQRGMRLKLWQLTDTDTAIQGFVRIPIIVEDNKGRLLESEAEAYVVPNMTVPILLGEDYQVTYEVCALRDALEGTTVEYGRNGPSVNAEPVVSTHSDFSRLRQSAYLTANFVRSKSHRRNQAKRMRHKRSIFKESRTVRAANDCLIQPNECRNVEVIGDFDDEREWLIEKNLLPGSGNDFFAVPNVLVSGKHPRVPISNTSPHPRYVRRGEIVGSLTDPKTFFDTPRDLKTLETFHTKTAFLSSIITARMDADDSAQAPSKPAPSEQRDEPHEREQDEYGPKTAAMPDPEIYPSTEMEQLLDVGSLPDHLKRKAWDMLRRRQRAFSFDGRLGQHPARVHIRTVDGQQPIAVPMYGSSPAKRLIINEQLDKWFEQAVIEPSISPWSAPVVIAYRNGKPRFCVDYRKLNAVTIPDEFPIPRQSEILSSLSGAQVLSSLDALAGFTQLEMDPDDVEKTAFRTHRGLFQFRRMPFGLRNGPSIFQRVMQSILSPYLWLFCLVYIDDIVVYSKSYEDHIEHLDKVLKAVEDAGLTLSPKKCHLFYSSILLLGHRVSRLGLSTHLEKVSAILDLARPQKLSQLQSFLGMVVYFSSFIPHYASICAPLFQLLRKGYRWKWGAEQEHAFKSAKDALREAPVLGHPIEGRPYRLYTDASDEALGCCLQQIQPIAVRDLKGTRTYTRLDKAFREGKPIPKLTTTLSDTINDSPSDDKWGPTLDDTVVHVERVIAYWSRMFKGAEQRYATTEREALAAKEGLVKFQPFVEGEKITLITDHSALQWARTYENSNRRLAAWGSVFAAYPGLVIVHRAGRVHSNVDPLSRLPRAPPPHTSPEILNEPVIQASDGWRQIQEEVFNKDPARHATFVAWDLHDCLEGTASSWATTRASSLNDKPNKDNLTPAPEDVTPIDQHGDTLPQPPGYAEMFDSPAVAPHIHVHLDPDVSRRFQDGYLADAHLKKRWESAKKDREHYIPGSRYFVDDRDLLFFRDADFQPRLCVPRSLQDGILSEAHENAYETAHTGPEKLWQRLKPKFYWHRMKKDILRFCATCDVCQKTKGSNFRKFGTLIPNPIPTVPYQSVSMDFIVNLPWSDEYNAIFVVVDRFTKYAQFIPTTTGLTAQDFGALFTRHVGCKYGLPETIITDRDPRWTADFWRAVAAAVGTKMSLSSSHHPQHDGQTEIVNKQIETMLRAYIGNDKSSWSAWIHVLEYAYNSAIHSSTGMTPFFLLHGFEPRKPLDFITTPNTKANGNLPDHPEAKDFLLSLETHRESARQAIAKAQERQVRTYNKGRKPARQFAIGSQVLVNPHTLEWTESKGDGSKLVQRWIGPFEVLQRINPNVYRLRMSDKYTGSPVFNIAHLKPYAQAAPTDIDRAVLPETRVDKAASEEYDVEKIVGHKFDRKSKKIQYLVRWSGYGPQFDTWQSPKDMKNAPWIVASYRKHAKV</sequence>
<evidence type="ECO:0000256" key="16">
    <source>
        <dbReference type="ARBA" id="ARBA00023172"/>
    </source>
</evidence>